<evidence type="ECO:0000313" key="3">
    <source>
        <dbReference type="EMBL" id="MCX7445443.1"/>
    </source>
</evidence>
<dbReference type="PROSITE" id="PS51257">
    <property type="entry name" value="PROKAR_LIPOPROTEIN"/>
    <property type="match status" value="1"/>
</dbReference>
<proteinExistence type="predicted"/>
<evidence type="ECO:0000313" key="4">
    <source>
        <dbReference type="Proteomes" id="UP001081709"/>
    </source>
</evidence>
<evidence type="ECO:0000256" key="2">
    <source>
        <dbReference type="SAM" id="SignalP"/>
    </source>
</evidence>
<gene>
    <name evidence="3" type="ORF">OS125_09360</name>
</gene>
<keyword evidence="4" id="KW-1185">Reference proteome</keyword>
<keyword evidence="2" id="KW-0732">Signal</keyword>
<feature type="signal peptide" evidence="2">
    <location>
        <begin position="1"/>
        <end position="21"/>
    </location>
</feature>
<evidence type="ECO:0008006" key="5">
    <source>
        <dbReference type="Google" id="ProtNLM"/>
    </source>
</evidence>
<organism evidence="3 4">
    <name type="scientific">Corynebacterium pygosceleis</name>
    <dbReference type="NCBI Taxonomy" id="2800406"/>
    <lineage>
        <taxon>Bacteria</taxon>
        <taxon>Bacillati</taxon>
        <taxon>Actinomycetota</taxon>
        <taxon>Actinomycetes</taxon>
        <taxon>Mycobacteriales</taxon>
        <taxon>Corynebacteriaceae</taxon>
        <taxon>Corynebacterium</taxon>
    </lineage>
</organism>
<dbReference type="EMBL" id="JAPMKV010000005">
    <property type="protein sequence ID" value="MCX7445443.1"/>
    <property type="molecule type" value="Genomic_DNA"/>
</dbReference>
<dbReference type="RefSeq" id="WP_267186682.1">
    <property type="nucleotide sequence ID" value="NZ_JAPMKV010000005.1"/>
</dbReference>
<feature type="region of interest" description="Disordered" evidence="1">
    <location>
        <begin position="23"/>
        <end position="44"/>
    </location>
</feature>
<name>A0ABT3WX96_9CORY</name>
<reference evidence="3" key="1">
    <citation type="submission" date="2022-11" db="EMBL/GenBank/DDBJ databases">
        <title>Corynebacterium sp. isolated from Penguins.</title>
        <authorList>
            <person name="Sedlar K."/>
            <person name="Svec P."/>
        </authorList>
    </citation>
    <scope>NUCLEOTIDE SEQUENCE</scope>
    <source>
        <strain evidence="3">P7003</strain>
    </source>
</reference>
<accession>A0ABT3WX96</accession>
<comment type="caution">
    <text evidence="3">The sequence shown here is derived from an EMBL/GenBank/DDBJ whole genome shotgun (WGS) entry which is preliminary data.</text>
</comment>
<protein>
    <recommendedName>
        <fullName evidence="5">Secreted protein</fullName>
    </recommendedName>
</protein>
<feature type="chain" id="PRO_5045053237" description="Secreted protein" evidence="2">
    <location>
        <begin position="22"/>
        <end position="161"/>
    </location>
</feature>
<evidence type="ECO:0000256" key="1">
    <source>
        <dbReference type="SAM" id="MobiDB-lite"/>
    </source>
</evidence>
<dbReference type="Proteomes" id="UP001081709">
    <property type="component" value="Unassembled WGS sequence"/>
</dbReference>
<sequence length="161" mass="16735">MIIRRTPLILALCSASLLATAASCSPPNERESTVPSTHLTPRPTDAPILGEVSASGDCDPEVIDIDHRKPSADISYTGRPGDAIDIRIVHEPETGGKQNTDYGIRLDGGAMGWQIPSGIPNATIHEIVVTAVGGTGVPGECRIPVNGINGINGDETPPPTN</sequence>